<evidence type="ECO:0000313" key="2">
    <source>
        <dbReference type="EMBL" id="KAK1739000.1"/>
    </source>
</evidence>
<evidence type="ECO:0000313" key="3">
    <source>
        <dbReference type="Proteomes" id="UP001224775"/>
    </source>
</evidence>
<reference evidence="2" key="1">
    <citation type="submission" date="2023-06" db="EMBL/GenBank/DDBJ databases">
        <title>Survivors Of The Sea: Transcriptome response of Skeletonema marinoi to long-term dormancy.</title>
        <authorList>
            <person name="Pinder M.I.M."/>
            <person name="Kourtchenko O."/>
            <person name="Robertson E.K."/>
            <person name="Larsson T."/>
            <person name="Maumus F."/>
            <person name="Osuna-Cruz C.M."/>
            <person name="Vancaester E."/>
            <person name="Stenow R."/>
            <person name="Vandepoele K."/>
            <person name="Ploug H."/>
            <person name="Bruchert V."/>
            <person name="Godhe A."/>
            <person name="Topel M."/>
        </authorList>
    </citation>
    <scope>NUCLEOTIDE SEQUENCE</scope>
    <source>
        <strain evidence="2">R05AC</strain>
    </source>
</reference>
<dbReference type="Proteomes" id="UP001224775">
    <property type="component" value="Unassembled WGS sequence"/>
</dbReference>
<proteinExistence type="predicted"/>
<feature type="compositionally biased region" description="Polar residues" evidence="1">
    <location>
        <begin position="235"/>
        <end position="244"/>
    </location>
</feature>
<feature type="compositionally biased region" description="Low complexity" evidence="1">
    <location>
        <begin position="1"/>
        <end position="10"/>
    </location>
</feature>
<name>A0AAD8Y4I7_9STRA</name>
<dbReference type="EMBL" id="JATAAI010000019">
    <property type="protein sequence ID" value="KAK1739000.1"/>
    <property type="molecule type" value="Genomic_DNA"/>
</dbReference>
<feature type="region of interest" description="Disordered" evidence="1">
    <location>
        <begin position="220"/>
        <end position="244"/>
    </location>
</feature>
<evidence type="ECO:0000256" key="1">
    <source>
        <dbReference type="SAM" id="MobiDB-lite"/>
    </source>
</evidence>
<feature type="non-terminal residue" evidence="2">
    <location>
        <position position="1"/>
    </location>
</feature>
<accession>A0AAD8Y4I7</accession>
<organism evidence="2 3">
    <name type="scientific">Skeletonema marinoi</name>
    <dbReference type="NCBI Taxonomy" id="267567"/>
    <lineage>
        <taxon>Eukaryota</taxon>
        <taxon>Sar</taxon>
        <taxon>Stramenopiles</taxon>
        <taxon>Ochrophyta</taxon>
        <taxon>Bacillariophyta</taxon>
        <taxon>Coscinodiscophyceae</taxon>
        <taxon>Thalassiosirophycidae</taxon>
        <taxon>Thalassiosirales</taxon>
        <taxon>Skeletonemataceae</taxon>
        <taxon>Skeletonema</taxon>
        <taxon>Skeletonema marinoi-dohrnii complex</taxon>
    </lineage>
</organism>
<comment type="caution">
    <text evidence="2">The sequence shown here is derived from an EMBL/GenBank/DDBJ whole genome shotgun (WGS) entry which is preliminary data.</text>
</comment>
<sequence length="244" mass="25357">PTTSPTSAPVVPTPQPTTSPTRAPVVPTPQPTTSPTRAPVVPTPQPTTSPTRAPFITTSPAGGGSPAVAECPMATDNCICGTCNSDGSCGFIEGEGRNKPGDVCFKALDSRCATGDPGSLLNATFSPAGSADCRETFRYGVDPLCPDGWMVSRPTSPSCLGSNGKPKANNEIVLVSDCIMGEVSVHTSCSCRIGMCYQFGSYQITGYTLYNDEGSTFYQDNNCPNPAPTDDTDPSCPSSRPTRE</sequence>
<gene>
    <name evidence="2" type="ORF">QTG54_010316</name>
</gene>
<feature type="region of interest" description="Disordered" evidence="1">
    <location>
        <begin position="1"/>
        <end position="53"/>
    </location>
</feature>
<keyword evidence="3" id="KW-1185">Reference proteome</keyword>
<protein>
    <submittedName>
        <fullName evidence="2">Uncharacterized protein</fullName>
    </submittedName>
</protein>
<dbReference type="AlphaFoldDB" id="A0AAD8Y4I7"/>